<feature type="repeat" description="TPR" evidence="1">
    <location>
        <begin position="60"/>
        <end position="93"/>
    </location>
</feature>
<comment type="caution">
    <text evidence="3">The sequence shown here is derived from an EMBL/GenBank/DDBJ whole genome shotgun (WGS) entry which is preliminary data.</text>
</comment>
<dbReference type="Pfam" id="PF13424">
    <property type="entry name" value="TPR_12"/>
    <property type="match status" value="2"/>
</dbReference>
<accession>A0A2T1D5T3</accession>
<dbReference type="Proteomes" id="UP000238634">
    <property type="component" value="Unassembled WGS sequence"/>
</dbReference>
<evidence type="ECO:0000256" key="1">
    <source>
        <dbReference type="PROSITE-ProRule" id="PRU00339"/>
    </source>
</evidence>
<evidence type="ECO:0000313" key="3">
    <source>
        <dbReference type="EMBL" id="PSB15848.1"/>
    </source>
</evidence>
<feature type="repeat" description="TPR" evidence="1">
    <location>
        <begin position="100"/>
        <end position="133"/>
    </location>
</feature>
<feature type="domain" description="CHAT" evidence="2">
    <location>
        <begin position="393"/>
        <end position="696"/>
    </location>
</feature>
<dbReference type="SUPFAM" id="SSF48452">
    <property type="entry name" value="TPR-like"/>
    <property type="match status" value="1"/>
</dbReference>
<dbReference type="PROSITE" id="PS50005">
    <property type="entry name" value="TPR"/>
    <property type="match status" value="3"/>
</dbReference>
<feature type="repeat" description="TPR" evidence="1">
    <location>
        <begin position="20"/>
        <end position="53"/>
    </location>
</feature>
<dbReference type="InterPro" id="IPR019734">
    <property type="entry name" value="TPR_rpt"/>
</dbReference>
<organism evidence="3 4">
    <name type="scientific">Phormidesmis priestleyi ULC007</name>
    <dbReference type="NCBI Taxonomy" id="1920490"/>
    <lineage>
        <taxon>Bacteria</taxon>
        <taxon>Bacillati</taxon>
        <taxon>Cyanobacteriota</taxon>
        <taxon>Cyanophyceae</taxon>
        <taxon>Leptolyngbyales</taxon>
        <taxon>Leptolyngbyaceae</taxon>
        <taxon>Phormidesmis</taxon>
    </lineage>
</organism>
<gene>
    <name evidence="3" type="ORF">C7B65_23450</name>
</gene>
<proteinExistence type="predicted"/>
<sequence length="698" mass="77366">EYHEQRLAIAREIKDRLGEGRSLGNLGIAYYSLGNYAKAIEYHEQRLAIAREIKDRLGEGRSLGNLGIAYYSLGNYAKAIEYHEQRLAIAREIKDRLGEGQSLGNLGIAYYSLGNYAKAIEYHEQSLAVAREIKNREGEGIVFGNLGNTLAKQQQPELAIVFYKQSVSVRETIRGDLRKLPRESQESYTQTVAGTYRALADLLLAQGRVLEAQKVLELLKIQELRNYTRDTRAGGETKGAPLNAIEAPVIPPFDNLIALGIKLTTCEGQKPYCADRDQLLSQRNQATEQFSQQADRLRTLARQGRDKDPAQLQQEELTVAAYKIVQSQPNTVLIYPLVLEDKLWLVYGLQAGKQGVVFASKEIPVSRKDLSATVTQFRQLLENPNSDIKQLQQVSQKLYGWLIAPLRPQLDANGIQNLVFSLDRSTRYVPIAALYDGSQYLAQRFSLSTILTAGLTDTQDKLSPNLADNAVLGLGLSNAAPGFPALPNVVNELNAIVRTNKPDSQGIFQGAERLNGDFTLNAFKDILDYRILHMATHGKFDSEDPEKSFLVLGDGNHLKVTDIKKMNDLGGIHLVVLSACETAQGGPDKEGIEVSGLSYYFLTQNVKSVLASLWKVNDASTSRLMQQFYQNLATGKMSKAEALRQAQRSMIQGNGTGTEGDRGSFKIESMPSSKTSAITRNFNHPYYWAPFILIGNGL</sequence>
<dbReference type="PANTHER" id="PTHR10098:SF108">
    <property type="entry name" value="TETRATRICOPEPTIDE REPEAT PROTEIN 28"/>
    <property type="match status" value="1"/>
</dbReference>
<dbReference type="STRING" id="1920490.GCA_001895925_05413"/>
<dbReference type="SMART" id="SM00028">
    <property type="entry name" value="TPR"/>
    <property type="match status" value="4"/>
</dbReference>
<keyword evidence="4" id="KW-1185">Reference proteome</keyword>
<dbReference type="InterPro" id="IPR024983">
    <property type="entry name" value="CHAT_dom"/>
</dbReference>
<keyword evidence="1" id="KW-0802">TPR repeat</keyword>
<protein>
    <recommendedName>
        <fullName evidence="2">CHAT domain-containing protein</fullName>
    </recommendedName>
</protein>
<feature type="non-terminal residue" evidence="3">
    <location>
        <position position="1"/>
    </location>
</feature>
<name>A0A2T1D5T3_9CYAN</name>
<evidence type="ECO:0000259" key="2">
    <source>
        <dbReference type="Pfam" id="PF12770"/>
    </source>
</evidence>
<dbReference type="Gene3D" id="1.25.40.10">
    <property type="entry name" value="Tetratricopeptide repeat domain"/>
    <property type="match status" value="1"/>
</dbReference>
<evidence type="ECO:0000313" key="4">
    <source>
        <dbReference type="Proteomes" id="UP000238634"/>
    </source>
</evidence>
<reference evidence="3 4" key="2">
    <citation type="submission" date="2018-03" db="EMBL/GenBank/DDBJ databases">
        <title>The ancient ancestry and fast evolution of plastids.</title>
        <authorList>
            <person name="Moore K.R."/>
            <person name="Magnabosco C."/>
            <person name="Momper L."/>
            <person name="Gold D.A."/>
            <person name="Bosak T."/>
            <person name="Fournier G.P."/>
        </authorList>
    </citation>
    <scope>NUCLEOTIDE SEQUENCE [LARGE SCALE GENOMIC DNA]</scope>
    <source>
        <strain evidence="3 4">ULC007</strain>
    </source>
</reference>
<dbReference type="InterPro" id="IPR011990">
    <property type="entry name" value="TPR-like_helical_dom_sf"/>
</dbReference>
<dbReference type="AlphaFoldDB" id="A0A2T1D5T3"/>
<dbReference type="Pfam" id="PF13176">
    <property type="entry name" value="TPR_7"/>
    <property type="match status" value="1"/>
</dbReference>
<dbReference type="RefSeq" id="WP_146135845.1">
    <property type="nucleotide sequence ID" value="NZ_PVWG01000052.1"/>
</dbReference>
<dbReference type="Pfam" id="PF12770">
    <property type="entry name" value="CHAT"/>
    <property type="match status" value="1"/>
</dbReference>
<reference evidence="3 4" key="1">
    <citation type="submission" date="2018-02" db="EMBL/GenBank/DDBJ databases">
        <authorList>
            <person name="Cohen D.B."/>
            <person name="Kent A.D."/>
        </authorList>
    </citation>
    <scope>NUCLEOTIDE SEQUENCE [LARGE SCALE GENOMIC DNA]</scope>
    <source>
        <strain evidence="3 4">ULC007</strain>
    </source>
</reference>
<dbReference type="EMBL" id="PVWG01000052">
    <property type="protein sequence ID" value="PSB15848.1"/>
    <property type="molecule type" value="Genomic_DNA"/>
</dbReference>
<dbReference type="PANTHER" id="PTHR10098">
    <property type="entry name" value="RAPSYN-RELATED"/>
    <property type="match status" value="1"/>
</dbReference>